<comment type="caution">
    <text evidence="3">The sequence shown here is derived from an EMBL/GenBank/DDBJ whole genome shotgun (WGS) entry which is preliminary data.</text>
</comment>
<keyword evidence="2" id="KW-1133">Transmembrane helix</keyword>
<keyword evidence="4" id="KW-1185">Reference proteome</keyword>
<feature type="compositionally biased region" description="Basic and acidic residues" evidence="1">
    <location>
        <begin position="177"/>
        <end position="186"/>
    </location>
</feature>
<feature type="transmembrane region" description="Helical" evidence="2">
    <location>
        <begin position="6"/>
        <end position="27"/>
    </location>
</feature>
<feature type="region of interest" description="Disordered" evidence="1">
    <location>
        <begin position="171"/>
        <end position="196"/>
    </location>
</feature>
<feature type="compositionally biased region" description="Basic and acidic residues" evidence="1">
    <location>
        <begin position="89"/>
        <end position="110"/>
    </location>
</feature>
<dbReference type="RefSeq" id="WP_150092817.1">
    <property type="nucleotide sequence ID" value="NZ_VWSF01000031.1"/>
</dbReference>
<evidence type="ECO:0000256" key="1">
    <source>
        <dbReference type="SAM" id="MobiDB-lite"/>
    </source>
</evidence>
<sequence length="227" mass="25205">MPLQAFLTGLVLIPALLLVALIWWRFFGGGKGKYKKPLPPDLNRYLTIRKYRYDVSDFVKPVVPKPEAPRINPEENIIQKLVDNTTRRAAYEEEHSKSPSKLIPDKEKTGSLKTSAPTGEFTEDLFPEIGPQKDKPVSTHPEPALRSSVNPEDEHNKVAPSLFYNVVTAPASTSNDIRNRQAVSEHRTRKGSALRAKLTNQKEALGDLFLGNPATVKPGADSQNGNQ</sequence>
<evidence type="ECO:0000256" key="2">
    <source>
        <dbReference type="SAM" id="Phobius"/>
    </source>
</evidence>
<reference evidence="3 4" key="1">
    <citation type="submission" date="2019-09" db="EMBL/GenBank/DDBJ databases">
        <title>Genome sequence and assembly of Adhaeribacter sp.</title>
        <authorList>
            <person name="Chhetri G."/>
        </authorList>
    </citation>
    <scope>NUCLEOTIDE SEQUENCE [LARGE SCALE GENOMIC DNA]</scope>
    <source>
        <strain evidence="3 4">DK36</strain>
    </source>
</reference>
<protein>
    <submittedName>
        <fullName evidence="3">Uncharacterized protein</fullName>
    </submittedName>
</protein>
<feature type="region of interest" description="Disordered" evidence="1">
    <location>
        <begin position="89"/>
        <end position="157"/>
    </location>
</feature>
<keyword evidence="2" id="KW-0472">Membrane</keyword>
<dbReference type="Proteomes" id="UP000323426">
    <property type="component" value="Unassembled WGS sequence"/>
</dbReference>
<evidence type="ECO:0000313" key="4">
    <source>
        <dbReference type="Proteomes" id="UP000323426"/>
    </source>
</evidence>
<dbReference type="AlphaFoldDB" id="A0A5M6CX27"/>
<gene>
    <name evidence="3" type="ORF">F0145_23950</name>
</gene>
<keyword evidence="2" id="KW-0812">Transmembrane</keyword>
<organism evidence="3 4">
    <name type="scientific">Adhaeribacter rhizoryzae</name>
    <dbReference type="NCBI Taxonomy" id="2607907"/>
    <lineage>
        <taxon>Bacteria</taxon>
        <taxon>Pseudomonadati</taxon>
        <taxon>Bacteroidota</taxon>
        <taxon>Cytophagia</taxon>
        <taxon>Cytophagales</taxon>
        <taxon>Hymenobacteraceae</taxon>
        <taxon>Adhaeribacter</taxon>
    </lineage>
</organism>
<dbReference type="EMBL" id="VWSF01000031">
    <property type="protein sequence ID" value="KAA5539643.1"/>
    <property type="molecule type" value="Genomic_DNA"/>
</dbReference>
<evidence type="ECO:0000313" key="3">
    <source>
        <dbReference type="EMBL" id="KAA5539643.1"/>
    </source>
</evidence>
<name>A0A5M6CX27_9BACT</name>
<accession>A0A5M6CX27</accession>
<proteinExistence type="predicted"/>